<feature type="compositionally biased region" description="Pro residues" evidence="1">
    <location>
        <begin position="397"/>
        <end position="407"/>
    </location>
</feature>
<dbReference type="AlphaFoldDB" id="D8QAY4"/>
<feature type="region of interest" description="Disordered" evidence="1">
    <location>
        <begin position="627"/>
        <end position="685"/>
    </location>
</feature>
<evidence type="ECO:0000313" key="3">
    <source>
        <dbReference type="Proteomes" id="UP000007431"/>
    </source>
</evidence>
<name>D8QAY4_SCHCM</name>
<feature type="region of interest" description="Disordered" evidence="1">
    <location>
        <begin position="62"/>
        <end position="190"/>
    </location>
</feature>
<gene>
    <name evidence="2" type="ORF">SCHCODRAFT_236338</name>
</gene>
<evidence type="ECO:0000313" key="2">
    <source>
        <dbReference type="EMBL" id="EFI94265.1"/>
    </source>
</evidence>
<dbReference type="GeneID" id="9593918"/>
<feature type="region of interest" description="Disordered" evidence="1">
    <location>
        <begin position="591"/>
        <end position="613"/>
    </location>
</feature>
<accession>D8QAY4</accession>
<dbReference type="EMBL" id="GL377309">
    <property type="protein sequence ID" value="EFI94265.1"/>
    <property type="molecule type" value="Genomic_DNA"/>
</dbReference>
<dbReference type="VEuPathDB" id="FungiDB:SCHCODRAFT_02356400"/>
<feature type="region of interest" description="Disordered" evidence="1">
    <location>
        <begin position="517"/>
        <end position="573"/>
    </location>
</feature>
<dbReference type="RefSeq" id="XP_003029168.1">
    <property type="nucleotide sequence ID" value="XM_003029122.1"/>
</dbReference>
<feature type="compositionally biased region" description="Basic and acidic residues" evidence="1">
    <location>
        <begin position="285"/>
        <end position="295"/>
    </location>
</feature>
<sequence>MASVNTDTRAVSRGPRTPTKSLAKTPSGRSVIEDAENIYVPSPEVDRYSSVFGLKSNYGSDFEITDSFTSSDGSPIPPPNRRPVLQTISPSQSQDSILPSAKSSPIPGISSQVLGKSNPPRAKKGLARTETIVIPASDASGAQGSEQRQLPPPPTQQSAARPLPLPPNQQLSPPTQRALPAGRYLAPSKQNALPAGRFLVPAKQFQPPLPAKQYQSSPTVAQPKTSTTDALARPRPIRPFSKPTLPPGSYPVPTRPAPPPPADKKVKRKPVVYPQGVEPLVGAKGEGERVHKGAKGELGGDDGAANKTNGDVFTLGPARDPVFTRPTHPKPLPPFPPAVHGAQPVFTRPDGPLPPLKIDATSRALLAKITPSQPANTDTHATFSPAQTSSSPRRRPLPPLPAAPPSSPIDGVPPAHPLVLPSAGLPWSPRDIEESIERARRAQLASRVDCASRFDEPCGCAAHVSVGRAAHAHAADSGEPARVPGAIHRNISEWARSVQAGLAPEDAPEVWVEEAVGGGERAVEEDEATDVEDEQEYRDGAPYPALGSEPSPSLDNGPSPVLGNGSPTWSVQPRRPAYDFSAIARAYLSSAADGRSAVGIDQSDELGDGIARRGPLSTIEKAASYAHARTIVDPAPTSPTAQSDVSTEPDSTGPSDSAYDASMSSNQESSSDQGSDRTLAVPGRA</sequence>
<feature type="compositionally biased region" description="Polar residues" evidence="1">
    <location>
        <begin position="370"/>
        <end position="388"/>
    </location>
</feature>
<dbReference type="HOGENOM" id="CLU_401783_0_0_1"/>
<feature type="compositionally biased region" description="Polar residues" evidence="1">
    <location>
        <begin position="86"/>
        <end position="115"/>
    </location>
</feature>
<dbReference type="KEGG" id="scm:SCHCO_02356400"/>
<dbReference type="OrthoDB" id="10485672at2759"/>
<feature type="region of interest" description="Disordered" evidence="1">
    <location>
        <begin position="204"/>
        <end position="417"/>
    </location>
</feature>
<feature type="compositionally biased region" description="Polar residues" evidence="1">
    <location>
        <begin position="18"/>
        <end position="28"/>
    </location>
</feature>
<dbReference type="Proteomes" id="UP000007431">
    <property type="component" value="Unassembled WGS sequence"/>
</dbReference>
<keyword evidence="3" id="KW-1185">Reference proteome</keyword>
<feature type="compositionally biased region" description="Pro residues" evidence="1">
    <location>
        <begin position="244"/>
        <end position="261"/>
    </location>
</feature>
<feature type="region of interest" description="Disordered" evidence="1">
    <location>
        <begin position="1"/>
        <end position="29"/>
    </location>
</feature>
<dbReference type="InParanoid" id="D8QAY4"/>
<evidence type="ECO:0000256" key="1">
    <source>
        <dbReference type="SAM" id="MobiDB-lite"/>
    </source>
</evidence>
<feature type="compositionally biased region" description="Polar residues" evidence="1">
    <location>
        <begin position="213"/>
        <end position="229"/>
    </location>
</feature>
<organism evidence="3">
    <name type="scientific">Schizophyllum commune (strain H4-8 / FGSC 9210)</name>
    <name type="common">Split gill fungus</name>
    <dbReference type="NCBI Taxonomy" id="578458"/>
    <lineage>
        <taxon>Eukaryota</taxon>
        <taxon>Fungi</taxon>
        <taxon>Dikarya</taxon>
        <taxon>Basidiomycota</taxon>
        <taxon>Agaricomycotina</taxon>
        <taxon>Agaricomycetes</taxon>
        <taxon>Agaricomycetidae</taxon>
        <taxon>Agaricales</taxon>
        <taxon>Schizophyllaceae</taxon>
        <taxon>Schizophyllum</taxon>
    </lineage>
</organism>
<feature type="compositionally biased region" description="Polar residues" evidence="1">
    <location>
        <begin position="638"/>
        <end position="655"/>
    </location>
</feature>
<protein>
    <submittedName>
        <fullName evidence="2">Uncharacterized protein</fullName>
    </submittedName>
</protein>
<proteinExistence type="predicted"/>
<feature type="compositionally biased region" description="Acidic residues" evidence="1">
    <location>
        <begin position="523"/>
        <end position="536"/>
    </location>
</feature>
<reference evidence="2 3" key="1">
    <citation type="journal article" date="2010" name="Nat. Biotechnol.">
        <title>Genome sequence of the model mushroom Schizophyllum commune.</title>
        <authorList>
            <person name="Ohm R.A."/>
            <person name="de Jong J.F."/>
            <person name="Lugones L.G."/>
            <person name="Aerts A."/>
            <person name="Kothe E."/>
            <person name="Stajich J.E."/>
            <person name="de Vries R.P."/>
            <person name="Record E."/>
            <person name="Levasseur A."/>
            <person name="Baker S.E."/>
            <person name="Bartholomew K.A."/>
            <person name="Coutinho P.M."/>
            <person name="Erdmann S."/>
            <person name="Fowler T.J."/>
            <person name="Gathman A.C."/>
            <person name="Lombard V."/>
            <person name="Henrissat B."/>
            <person name="Knabe N."/>
            <person name="Kuees U."/>
            <person name="Lilly W.W."/>
            <person name="Lindquist E."/>
            <person name="Lucas S."/>
            <person name="Magnuson J.K."/>
            <person name="Piumi F."/>
            <person name="Raudaskoski M."/>
            <person name="Salamov A."/>
            <person name="Schmutz J."/>
            <person name="Schwarze F.W.M.R."/>
            <person name="vanKuyk P.A."/>
            <person name="Horton J.S."/>
            <person name="Grigoriev I.V."/>
            <person name="Woesten H.A.B."/>
        </authorList>
    </citation>
    <scope>NUCLEOTIDE SEQUENCE [LARGE SCALE GENOMIC DNA]</scope>
    <source>
        <strain evidence="3">H4-8 / FGSC 9210</strain>
    </source>
</reference>
<feature type="compositionally biased region" description="Low complexity" evidence="1">
    <location>
        <begin position="662"/>
        <end position="673"/>
    </location>
</feature>